<dbReference type="Pfam" id="PF04862">
    <property type="entry name" value="DUF642"/>
    <property type="match status" value="1"/>
</dbReference>
<dbReference type="InterPro" id="IPR006946">
    <property type="entry name" value="DGR2-like_dom"/>
</dbReference>
<name>A0ABV2CW80_9SPHN</name>
<dbReference type="Proteomes" id="UP001548713">
    <property type="component" value="Unassembled WGS sequence"/>
</dbReference>
<protein>
    <submittedName>
        <fullName evidence="2">DUF642 domain-containing protein</fullName>
    </submittedName>
</protein>
<accession>A0ABV2CW80</accession>
<evidence type="ECO:0000259" key="1">
    <source>
        <dbReference type="Pfam" id="PF04862"/>
    </source>
</evidence>
<comment type="caution">
    <text evidence="2">The sequence shown here is derived from an EMBL/GenBank/DDBJ whole genome shotgun (WGS) entry which is preliminary data.</text>
</comment>
<reference evidence="2 3" key="1">
    <citation type="submission" date="2024-07" db="EMBL/GenBank/DDBJ databases">
        <title>Novosphingobium kalidii RD2P27.</title>
        <authorList>
            <person name="Sun J.-Q."/>
        </authorList>
    </citation>
    <scope>NUCLEOTIDE SEQUENCE [LARGE SCALE GENOMIC DNA]</scope>
    <source>
        <strain evidence="2 3">RD2P27</strain>
    </source>
</reference>
<dbReference type="RefSeq" id="WP_353982283.1">
    <property type="nucleotide sequence ID" value="NZ_JBEWLY010000001.1"/>
</dbReference>
<dbReference type="Gene3D" id="2.60.120.260">
    <property type="entry name" value="Galactose-binding domain-like"/>
    <property type="match status" value="1"/>
</dbReference>
<sequence length="251" mass="27736">MLRWFKDERANHRFHRLPGDSQAEADVILLRRVSDLESRFDRASKTDTMIVNGSFEEPSVDTYRLYDDRIPGWSVSRDRIEIINEAYGHGFQARSGKQLLALNGNGAISQDIPTVPGSIYRLVFYFSTESDAVGPATLTVTAGAERADYEVRLGQNGYRRETLRFEGAAGAKVTRITMASTTGNEAGPLIDDVEVEATDSQADLDRSRESRKIVGDAPRIGLGAPPTHRSNAAITPLMLPYRQEHGGEHDG</sequence>
<evidence type="ECO:0000313" key="2">
    <source>
        <dbReference type="EMBL" id="MET1753871.1"/>
    </source>
</evidence>
<feature type="domain" description="DUF642" evidence="1">
    <location>
        <begin position="49"/>
        <end position="195"/>
    </location>
</feature>
<proteinExistence type="predicted"/>
<evidence type="ECO:0000313" key="3">
    <source>
        <dbReference type="Proteomes" id="UP001548713"/>
    </source>
</evidence>
<dbReference type="EMBL" id="JBEWLY010000001">
    <property type="protein sequence ID" value="MET1753871.1"/>
    <property type="molecule type" value="Genomic_DNA"/>
</dbReference>
<keyword evidence="3" id="KW-1185">Reference proteome</keyword>
<organism evidence="2 3">
    <name type="scientific">Novosphingobium kalidii</name>
    <dbReference type="NCBI Taxonomy" id="3230299"/>
    <lineage>
        <taxon>Bacteria</taxon>
        <taxon>Pseudomonadati</taxon>
        <taxon>Pseudomonadota</taxon>
        <taxon>Alphaproteobacteria</taxon>
        <taxon>Sphingomonadales</taxon>
        <taxon>Sphingomonadaceae</taxon>
        <taxon>Novosphingobium</taxon>
    </lineage>
</organism>
<gene>
    <name evidence="2" type="ORF">ABVV53_00080</name>
</gene>